<dbReference type="PANTHER" id="PTHR23501:SF169">
    <property type="entry name" value="SLR0616 PROTEIN"/>
    <property type="match status" value="1"/>
</dbReference>
<evidence type="ECO:0000259" key="9">
    <source>
        <dbReference type="PROSITE" id="PS50850"/>
    </source>
</evidence>
<feature type="transmembrane region" description="Helical" evidence="8">
    <location>
        <begin position="51"/>
        <end position="71"/>
    </location>
</feature>
<accession>A0A7C9MFC3</accession>
<dbReference type="GO" id="GO:0005886">
    <property type="term" value="C:plasma membrane"/>
    <property type="evidence" value="ECO:0007669"/>
    <property type="project" value="UniProtKB-SubCell"/>
</dbReference>
<evidence type="ECO:0000256" key="2">
    <source>
        <dbReference type="ARBA" id="ARBA00006236"/>
    </source>
</evidence>
<keyword evidence="3 8" id="KW-0813">Transport</keyword>
<dbReference type="InterPro" id="IPR004812">
    <property type="entry name" value="Efflux_drug-R_Bcr/CmlA"/>
</dbReference>
<dbReference type="NCBIfam" id="TIGR00710">
    <property type="entry name" value="efflux_Bcr_CflA"/>
    <property type="match status" value="1"/>
</dbReference>
<keyword evidence="7 8" id="KW-0472">Membrane</keyword>
<dbReference type="EMBL" id="WUPT01000002">
    <property type="protein sequence ID" value="MXQ08812.1"/>
    <property type="molecule type" value="Genomic_DNA"/>
</dbReference>
<dbReference type="PROSITE" id="PS00216">
    <property type="entry name" value="SUGAR_TRANSPORT_1"/>
    <property type="match status" value="1"/>
</dbReference>
<proteinExistence type="inferred from homology"/>
<keyword evidence="4" id="KW-1003">Cell membrane</keyword>
<feature type="transmembrane region" description="Helical" evidence="8">
    <location>
        <begin position="171"/>
        <end position="190"/>
    </location>
</feature>
<feature type="transmembrane region" description="Helical" evidence="8">
    <location>
        <begin position="217"/>
        <end position="238"/>
    </location>
</feature>
<feature type="transmembrane region" description="Helical" evidence="8">
    <location>
        <begin position="348"/>
        <end position="371"/>
    </location>
</feature>
<name>A0A7C9MFC3_9RHOB</name>
<dbReference type="Pfam" id="PF07690">
    <property type="entry name" value="MFS_1"/>
    <property type="match status" value="1"/>
</dbReference>
<evidence type="ECO:0000256" key="8">
    <source>
        <dbReference type="RuleBase" id="RU365088"/>
    </source>
</evidence>
<comment type="similarity">
    <text evidence="2 8">Belongs to the major facilitator superfamily. Bcr/CmlA family.</text>
</comment>
<feature type="transmembrane region" description="Helical" evidence="8">
    <location>
        <begin position="140"/>
        <end position="159"/>
    </location>
</feature>
<dbReference type="InterPro" id="IPR011701">
    <property type="entry name" value="MFS"/>
</dbReference>
<dbReference type="Proteomes" id="UP000480350">
    <property type="component" value="Unassembled WGS sequence"/>
</dbReference>
<feature type="transmembrane region" description="Helical" evidence="8">
    <location>
        <begin position="377"/>
        <end position="396"/>
    </location>
</feature>
<sequence>MSAIPKVRFLDRSTPPHIVTLVLIAGLGAMNMSAFLPSLPAMTRFFETEYGIMQLAVSLYLAATAVLQVFIGPISDRYGRRSVLLVSTGIFVVATLGCLFANTVEVFLFWRLVQAVVAAGLVLSRAIVRDMVPQNEAASMIGYVTMGMALVPMVAPMIGGALDEAFGWQSTFWFLTAAGLGVGALIWFDLGETASGEGRSFRAQFQDYPELFGSRRFWGYVFTAAFASGAFFAFLGGAPLVASDVYGLSSFWAGVGFGAPAVGYAVGNFLSGRYSVRFGINWMIRVGAWISLGGLLVASALNAVGLNGPVLFFGFCTFVGLGNGLIMPNASAGMLSVRPHLAGTASGLGSAIMIGGGAGMSVFAGISLAWGNGSLPLLLLMAITTALSVLSIHYVIAREKQVDVSEAL</sequence>
<keyword evidence="8" id="KW-0997">Cell inner membrane</keyword>
<feature type="transmembrane region" description="Helical" evidence="8">
    <location>
        <begin position="310"/>
        <end position="327"/>
    </location>
</feature>
<feature type="domain" description="Major facilitator superfamily (MFS) profile" evidence="9">
    <location>
        <begin position="17"/>
        <end position="400"/>
    </location>
</feature>
<feature type="transmembrane region" description="Helical" evidence="8">
    <location>
        <begin position="282"/>
        <end position="304"/>
    </location>
</feature>
<dbReference type="SUPFAM" id="SSF103473">
    <property type="entry name" value="MFS general substrate transporter"/>
    <property type="match status" value="1"/>
</dbReference>
<dbReference type="RefSeq" id="WP_160764709.1">
    <property type="nucleotide sequence ID" value="NZ_WUPT01000002.1"/>
</dbReference>
<evidence type="ECO:0000256" key="3">
    <source>
        <dbReference type="ARBA" id="ARBA00022448"/>
    </source>
</evidence>
<feature type="transmembrane region" description="Helical" evidence="8">
    <location>
        <begin position="250"/>
        <end position="270"/>
    </location>
</feature>
<dbReference type="InterPro" id="IPR036259">
    <property type="entry name" value="MFS_trans_sf"/>
</dbReference>
<gene>
    <name evidence="10" type="ORF">GQ651_13220</name>
</gene>
<dbReference type="InterPro" id="IPR020846">
    <property type="entry name" value="MFS_dom"/>
</dbReference>
<dbReference type="Gene3D" id="1.20.1720.10">
    <property type="entry name" value="Multidrug resistance protein D"/>
    <property type="match status" value="1"/>
</dbReference>
<evidence type="ECO:0000256" key="6">
    <source>
        <dbReference type="ARBA" id="ARBA00022989"/>
    </source>
</evidence>
<feature type="transmembrane region" description="Helical" evidence="8">
    <location>
        <begin position="83"/>
        <end position="102"/>
    </location>
</feature>
<protein>
    <recommendedName>
        <fullName evidence="8">Bcr/CflA family efflux transporter</fullName>
    </recommendedName>
</protein>
<evidence type="ECO:0000256" key="5">
    <source>
        <dbReference type="ARBA" id="ARBA00022692"/>
    </source>
</evidence>
<dbReference type="GO" id="GO:1990961">
    <property type="term" value="P:xenobiotic detoxification by transmembrane export across the plasma membrane"/>
    <property type="evidence" value="ECO:0007669"/>
    <property type="project" value="InterPro"/>
</dbReference>
<feature type="transmembrane region" description="Helical" evidence="8">
    <location>
        <begin position="18"/>
        <end position="39"/>
    </location>
</feature>
<evidence type="ECO:0000313" key="11">
    <source>
        <dbReference type="Proteomes" id="UP000480350"/>
    </source>
</evidence>
<dbReference type="InterPro" id="IPR005829">
    <property type="entry name" value="Sugar_transporter_CS"/>
</dbReference>
<evidence type="ECO:0000256" key="4">
    <source>
        <dbReference type="ARBA" id="ARBA00022475"/>
    </source>
</evidence>
<dbReference type="PROSITE" id="PS50850">
    <property type="entry name" value="MFS"/>
    <property type="match status" value="1"/>
</dbReference>
<comment type="subcellular location">
    <subcellularLocation>
        <location evidence="8">Cell inner membrane</location>
        <topology evidence="8">Multi-pass membrane protein</topology>
    </subcellularLocation>
    <subcellularLocation>
        <location evidence="1">Cell membrane</location>
        <topology evidence="1">Multi-pass membrane protein</topology>
    </subcellularLocation>
</comment>
<comment type="caution">
    <text evidence="10">The sequence shown here is derived from an EMBL/GenBank/DDBJ whole genome shotgun (WGS) entry which is preliminary data.</text>
</comment>
<dbReference type="AlphaFoldDB" id="A0A7C9MFC3"/>
<keyword evidence="6 8" id="KW-1133">Transmembrane helix</keyword>
<reference evidence="10 11" key="1">
    <citation type="submission" date="2019-12" db="EMBL/GenBank/DDBJ databases">
        <authorList>
            <person name="Lee S.D."/>
        </authorList>
    </citation>
    <scope>NUCLEOTIDE SEQUENCE [LARGE SCALE GENOMIC DNA]</scope>
    <source>
        <strain evidence="10 11">GH1-50</strain>
    </source>
</reference>
<evidence type="ECO:0000313" key="10">
    <source>
        <dbReference type="EMBL" id="MXQ08812.1"/>
    </source>
</evidence>
<dbReference type="PANTHER" id="PTHR23501">
    <property type="entry name" value="MAJOR FACILITATOR SUPERFAMILY"/>
    <property type="match status" value="1"/>
</dbReference>
<organism evidence="10 11">
    <name type="scientific">Kangsaoukella pontilimi</name>
    <dbReference type="NCBI Taxonomy" id="2691042"/>
    <lineage>
        <taxon>Bacteria</taxon>
        <taxon>Pseudomonadati</taxon>
        <taxon>Pseudomonadota</taxon>
        <taxon>Alphaproteobacteria</taxon>
        <taxon>Rhodobacterales</taxon>
        <taxon>Paracoccaceae</taxon>
        <taxon>Kangsaoukella</taxon>
    </lineage>
</organism>
<keyword evidence="5 8" id="KW-0812">Transmembrane</keyword>
<dbReference type="GO" id="GO:0042910">
    <property type="term" value="F:xenobiotic transmembrane transporter activity"/>
    <property type="evidence" value="ECO:0007669"/>
    <property type="project" value="InterPro"/>
</dbReference>
<keyword evidence="11" id="KW-1185">Reference proteome</keyword>
<evidence type="ECO:0000256" key="7">
    <source>
        <dbReference type="ARBA" id="ARBA00023136"/>
    </source>
</evidence>
<reference evidence="10 11" key="2">
    <citation type="submission" date="2020-03" db="EMBL/GenBank/DDBJ databases">
        <title>Kangsaoukella pontilimi gen. nov., sp. nov., a new member of the family Rhodobacteraceae isolated from a tidal mudflat.</title>
        <authorList>
            <person name="Kim I.S."/>
        </authorList>
    </citation>
    <scope>NUCLEOTIDE SEQUENCE [LARGE SCALE GENOMIC DNA]</scope>
    <source>
        <strain evidence="10 11">GH1-50</strain>
    </source>
</reference>
<feature type="transmembrane region" description="Helical" evidence="8">
    <location>
        <begin position="108"/>
        <end position="128"/>
    </location>
</feature>
<evidence type="ECO:0000256" key="1">
    <source>
        <dbReference type="ARBA" id="ARBA00004651"/>
    </source>
</evidence>
<dbReference type="CDD" id="cd17320">
    <property type="entry name" value="MFS_MdfA_MDR_like"/>
    <property type="match status" value="1"/>
</dbReference>